<keyword evidence="1" id="KW-0240">DNA-directed RNA polymerase</keyword>
<keyword evidence="2" id="KW-1185">Reference proteome</keyword>
<dbReference type="Proteomes" id="UP001139981">
    <property type="component" value="Unassembled WGS sequence"/>
</dbReference>
<accession>A0ACC1M1S0</accession>
<comment type="caution">
    <text evidence="1">The sequence shown here is derived from an EMBL/GenBank/DDBJ whole genome shotgun (WGS) entry which is preliminary data.</text>
</comment>
<evidence type="ECO:0000313" key="2">
    <source>
        <dbReference type="Proteomes" id="UP001139981"/>
    </source>
</evidence>
<dbReference type="EMBL" id="JANBVB010000634">
    <property type="protein sequence ID" value="KAJ2892902.1"/>
    <property type="molecule type" value="Genomic_DNA"/>
</dbReference>
<proteinExistence type="predicted"/>
<feature type="non-terminal residue" evidence="1">
    <location>
        <position position="374"/>
    </location>
</feature>
<keyword evidence="1" id="KW-0548">Nucleotidyltransferase</keyword>
<organism evidence="1 2">
    <name type="scientific">Coemansia aciculifera</name>
    <dbReference type="NCBI Taxonomy" id="417176"/>
    <lineage>
        <taxon>Eukaryota</taxon>
        <taxon>Fungi</taxon>
        <taxon>Fungi incertae sedis</taxon>
        <taxon>Zoopagomycota</taxon>
        <taxon>Kickxellomycotina</taxon>
        <taxon>Kickxellomycetes</taxon>
        <taxon>Kickxellales</taxon>
        <taxon>Kickxellaceae</taxon>
        <taxon>Coemansia</taxon>
    </lineage>
</organism>
<sequence length="374" mass="41654">MSIGEIEFPELRDEDGKPKVGGLLDPRMGTIDRNVKCFTCGESMAECPGHFGHITLAKPVFHIGFIVKVKKVLECVCWECGKLKADYNNPEFQKIMKTPDATRRMARVWDYCKARIICEKPAADEDNDVGMQGKDPGATGVDDIMGTYKPKPGCGARQPTFRKTGLRLYGKARTSASDDVPSEREEISVERVLQTLKKISDEDAETIGIDSYYARPEWMLLHVMPVPPMAVRPSIQMNATSASEDDLTHKLNDILKANIRLNSCVVEGAPAQYIKDYIDLLQFHTATFMNNEMAGMPSAMQKNGRPIKSIRARLKGKEGRLRGNLMGKRVDFSARTVITGDPNISIDQVGVPRSIARNLTYPEAVTPYNIDKLQ</sequence>
<name>A0ACC1M1S0_9FUNG</name>
<reference evidence="1" key="1">
    <citation type="submission" date="2022-07" db="EMBL/GenBank/DDBJ databases">
        <title>Phylogenomic reconstructions and comparative analyses of Kickxellomycotina fungi.</title>
        <authorList>
            <person name="Reynolds N.K."/>
            <person name="Stajich J.E."/>
            <person name="Barry K."/>
            <person name="Grigoriev I.V."/>
            <person name="Crous P."/>
            <person name="Smith M.E."/>
        </authorList>
    </citation>
    <scope>NUCLEOTIDE SEQUENCE</scope>
    <source>
        <strain evidence="1">CBS 190363</strain>
    </source>
</reference>
<gene>
    <name evidence="1" type="primary">RPO21_2</name>
    <name evidence="1" type="ORF">IWW38_003043</name>
</gene>
<dbReference type="EC" id="2.7.7.6" evidence="1"/>
<evidence type="ECO:0000313" key="1">
    <source>
        <dbReference type="EMBL" id="KAJ2892902.1"/>
    </source>
</evidence>
<keyword evidence="1" id="KW-0804">Transcription</keyword>
<protein>
    <submittedName>
        <fullName evidence="1">DNA-directed RNA polymerase II core subunit rpo21</fullName>
        <ecNumber evidence="1">2.7.7.6</ecNumber>
    </submittedName>
</protein>
<keyword evidence="1" id="KW-0808">Transferase</keyword>